<dbReference type="InterPro" id="IPR027417">
    <property type="entry name" value="P-loop_NTPase"/>
</dbReference>
<evidence type="ECO:0000256" key="2">
    <source>
        <dbReference type="ARBA" id="ARBA00012961"/>
    </source>
</evidence>
<evidence type="ECO:0000256" key="1">
    <source>
        <dbReference type="ARBA" id="ARBA00005790"/>
    </source>
</evidence>
<protein>
    <recommendedName>
        <fullName evidence="2">guanylate kinase</fullName>
        <ecNumber evidence="2">2.7.4.8</ecNumber>
    </recommendedName>
</protein>
<dbReference type="OrthoDB" id="6334211at2759"/>
<accession>A0A0L0D2P7</accession>
<dbReference type="eggNOG" id="KOG0707">
    <property type="taxonomic scope" value="Eukaryota"/>
</dbReference>
<evidence type="ECO:0000313" key="8">
    <source>
        <dbReference type="EMBL" id="KNC46481.1"/>
    </source>
</evidence>
<dbReference type="EC" id="2.7.4.8" evidence="2"/>
<keyword evidence="5 8" id="KW-0418">Kinase</keyword>
<gene>
    <name evidence="8" type="ORF">AMSG_11559</name>
</gene>
<evidence type="ECO:0000256" key="3">
    <source>
        <dbReference type="ARBA" id="ARBA00022679"/>
    </source>
</evidence>
<dbReference type="PROSITE" id="PS00856">
    <property type="entry name" value="GUANYLATE_KINASE_1"/>
    <property type="match status" value="1"/>
</dbReference>
<feature type="domain" description="Guanylate kinase-like" evidence="7">
    <location>
        <begin position="64"/>
        <end position="246"/>
    </location>
</feature>
<evidence type="ECO:0000256" key="5">
    <source>
        <dbReference type="ARBA" id="ARBA00022777"/>
    </source>
</evidence>
<dbReference type="Pfam" id="PF00625">
    <property type="entry name" value="Guanylate_kin"/>
    <property type="match status" value="1"/>
</dbReference>
<evidence type="ECO:0000313" key="9">
    <source>
        <dbReference type="Proteomes" id="UP000054408"/>
    </source>
</evidence>
<dbReference type="InterPro" id="IPR008144">
    <property type="entry name" value="Guanylate_kin-like_dom"/>
</dbReference>
<proteinExistence type="inferred from homology"/>
<evidence type="ECO:0000259" key="7">
    <source>
        <dbReference type="PROSITE" id="PS50052"/>
    </source>
</evidence>
<dbReference type="GO" id="GO:0005524">
    <property type="term" value="F:ATP binding"/>
    <property type="evidence" value="ECO:0007669"/>
    <property type="project" value="UniProtKB-KW"/>
</dbReference>
<evidence type="ECO:0000256" key="4">
    <source>
        <dbReference type="ARBA" id="ARBA00022741"/>
    </source>
</evidence>
<dbReference type="SUPFAM" id="SSF52540">
    <property type="entry name" value="P-loop containing nucleoside triphosphate hydrolases"/>
    <property type="match status" value="1"/>
</dbReference>
<name>A0A0L0D2P7_THETB</name>
<dbReference type="NCBIfam" id="TIGR03263">
    <property type="entry name" value="guanyl_kin"/>
    <property type="match status" value="1"/>
</dbReference>
<comment type="similarity">
    <text evidence="1">Belongs to the guanylate kinase family.</text>
</comment>
<dbReference type="EMBL" id="GL349540">
    <property type="protein sequence ID" value="KNC46481.1"/>
    <property type="molecule type" value="Genomic_DNA"/>
</dbReference>
<sequence>SLHILPPPTPTTHPTSLHTTMLRSLTKVMAAAGATTTGWYILTSRSMASATGNGSDGVPPPPAVRPLVLSGPSGVGKSSMIKRILAENPGCFGFSVSHTTRKPRAGEVDGVDYHYISKDQMVADVARGLFIESATFSANMYGTSFAAVQSVAEKGKICILDVELQGVLAIRDSNLDARIVVVFPPSMEDLETRLRSRGTETEDAIQLRLTAAKADMAYIREHNIADVIIVNDNLDVAINELMEVVQEDLMAVKTYHADLKALGLPVPE</sequence>
<reference evidence="8 9" key="1">
    <citation type="submission" date="2010-05" db="EMBL/GenBank/DDBJ databases">
        <title>The Genome Sequence of Thecamonas trahens ATCC 50062.</title>
        <authorList>
            <consortium name="The Broad Institute Genome Sequencing Platform"/>
            <person name="Russ C."/>
            <person name="Cuomo C."/>
            <person name="Shea T."/>
            <person name="Young S.K."/>
            <person name="Zeng Q."/>
            <person name="Koehrsen M."/>
            <person name="Haas B."/>
            <person name="Borodovsky M."/>
            <person name="Guigo R."/>
            <person name="Alvarado L."/>
            <person name="Berlin A."/>
            <person name="Bochicchio J."/>
            <person name="Borenstein D."/>
            <person name="Chapman S."/>
            <person name="Chen Z."/>
            <person name="Freedman E."/>
            <person name="Gellesch M."/>
            <person name="Goldberg J."/>
            <person name="Griggs A."/>
            <person name="Gujja S."/>
            <person name="Heilman E."/>
            <person name="Heiman D."/>
            <person name="Hepburn T."/>
            <person name="Howarth C."/>
            <person name="Jen D."/>
            <person name="Larson L."/>
            <person name="Mehta T."/>
            <person name="Park D."/>
            <person name="Pearson M."/>
            <person name="Roberts A."/>
            <person name="Saif S."/>
            <person name="Shenoy N."/>
            <person name="Sisk P."/>
            <person name="Stolte C."/>
            <person name="Sykes S."/>
            <person name="Thomson T."/>
            <person name="Walk T."/>
            <person name="White J."/>
            <person name="Yandava C."/>
            <person name="Burger G."/>
            <person name="Gray M.W."/>
            <person name="Holland P.W.H."/>
            <person name="King N."/>
            <person name="Lang F.B.F."/>
            <person name="Roger A.J."/>
            <person name="Ruiz-Trillo I."/>
            <person name="Lander E."/>
            <person name="Nusbaum C."/>
        </authorList>
    </citation>
    <scope>NUCLEOTIDE SEQUENCE [LARGE SCALE GENOMIC DNA]</scope>
    <source>
        <strain evidence="8 9">ATCC 50062</strain>
    </source>
</reference>
<dbReference type="OMA" id="RCMIIFI"/>
<dbReference type="STRING" id="461836.A0A0L0D2P7"/>
<keyword evidence="6" id="KW-0067">ATP-binding</keyword>
<dbReference type="AlphaFoldDB" id="A0A0L0D2P7"/>
<evidence type="ECO:0000256" key="6">
    <source>
        <dbReference type="ARBA" id="ARBA00022840"/>
    </source>
</evidence>
<dbReference type="FunFam" id="3.40.50.300:FF:000776">
    <property type="entry name" value="Guanylate kinase 2"/>
    <property type="match status" value="1"/>
</dbReference>
<feature type="non-terminal residue" evidence="8">
    <location>
        <position position="1"/>
    </location>
</feature>
<dbReference type="Proteomes" id="UP000054408">
    <property type="component" value="Unassembled WGS sequence"/>
</dbReference>
<dbReference type="GO" id="GO:0005829">
    <property type="term" value="C:cytosol"/>
    <property type="evidence" value="ECO:0007669"/>
    <property type="project" value="TreeGrafter"/>
</dbReference>
<dbReference type="CDD" id="cd00071">
    <property type="entry name" value="GMPK"/>
    <property type="match status" value="1"/>
</dbReference>
<dbReference type="Gene3D" id="3.40.50.300">
    <property type="entry name" value="P-loop containing nucleotide triphosphate hydrolases"/>
    <property type="match status" value="1"/>
</dbReference>
<dbReference type="RefSeq" id="XP_013752591.1">
    <property type="nucleotide sequence ID" value="XM_013897137.1"/>
</dbReference>
<dbReference type="GO" id="GO:0004385">
    <property type="term" value="F:GMP kinase activity"/>
    <property type="evidence" value="ECO:0007669"/>
    <property type="project" value="UniProtKB-EC"/>
</dbReference>
<keyword evidence="9" id="KW-1185">Reference proteome</keyword>
<keyword evidence="3" id="KW-0808">Transferase</keyword>
<dbReference type="PANTHER" id="PTHR23117">
    <property type="entry name" value="GUANYLATE KINASE-RELATED"/>
    <property type="match status" value="1"/>
</dbReference>
<dbReference type="PANTHER" id="PTHR23117:SF13">
    <property type="entry name" value="GUANYLATE KINASE"/>
    <property type="match status" value="1"/>
</dbReference>
<dbReference type="PROSITE" id="PS50052">
    <property type="entry name" value="GUANYLATE_KINASE_2"/>
    <property type="match status" value="1"/>
</dbReference>
<dbReference type="GeneID" id="25569483"/>
<dbReference type="InterPro" id="IPR008145">
    <property type="entry name" value="GK/Ca_channel_bsu"/>
</dbReference>
<keyword evidence="4" id="KW-0547">Nucleotide-binding</keyword>
<organism evidence="8 9">
    <name type="scientific">Thecamonas trahens ATCC 50062</name>
    <dbReference type="NCBI Taxonomy" id="461836"/>
    <lineage>
        <taxon>Eukaryota</taxon>
        <taxon>Apusozoa</taxon>
        <taxon>Apusomonadida</taxon>
        <taxon>Apusomonadidae</taxon>
        <taxon>Thecamonas</taxon>
    </lineage>
</organism>
<dbReference type="SMART" id="SM00072">
    <property type="entry name" value="GuKc"/>
    <property type="match status" value="1"/>
</dbReference>
<dbReference type="InterPro" id="IPR020590">
    <property type="entry name" value="Guanylate_kinase_CS"/>
</dbReference>
<dbReference type="InterPro" id="IPR017665">
    <property type="entry name" value="Guanylate_kinase"/>
</dbReference>